<dbReference type="GO" id="GO:0043409">
    <property type="term" value="P:negative regulation of MAPK cascade"/>
    <property type="evidence" value="ECO:0007669"/>
    <property type="project" value="TreeGrafter"/>
</dbReference>
<dbReference type="InterPro" id="IPR008914">
    <property type="entry name" value="PEBP"/>
</dbReference>
<dbReference type="Gene3D" id="3.90.280.10">
    <property type="entry name" value="PEBP-like"/>
    <property type="match status" value="1"/>
</dbReference>
<dbReference type="PANTHER" id="PTHR11362">
    <property type="entry name" value="PHOSPHATIDYLETHANOLAMINE-BINDING PROTEIN"/>
    <property type="match status" value="1"/>
</dbReference>
<dbReference type="InterPro" id="IPR035810">
    <property type="entry name" value="PEBP_euk"/>
</dbReference>
<proteinExistence type="predicted"/>
<reference evidence="1" key="1">
    <citation type="submission" date="2020-03" db="EMBL/GenBank/DDBJ databases">
        <title>Studies in the Genomics of Life Span.</title>
        <authorList>
            <person name="Glass D."/>
        </authorList>
    </citation>
    <scope>NUCLEOTIDE SEQUENCE</scope>
    <source>
        <strain evidence="1">LTLLF</strain>
        <tissue evidence="1">Muscle</tissue>
    </source>
</reference>
<dbReference type="InterPro" id="IPR036610">
    <property type="entry name" value="PEBP-like_sf"/>
</dbReference>
<comment type="caution">
    <text evidence="1">The sequence shown here is derived from an EMBL/GenBank/DDBJ whole genome shotgun (WGS) entry which is preliminary data.</text>
</comment>
<protein>
    <submittedName>
        <fullName evidence="1">Phosphatidylethanolamine-binding protein 1</fullName>
    </submittedName>
</protein>
<dbReference type="SUPFAM" id="SSF49777">
    <property type="entry name" value="PEBP-like"/>
    <property type="match status" value="1"/>
</dbReference>
<name>A0A8J6KQV0_MICOH</name>
<dbReference type="Proteomes" id="UP000710432">
    <property type="component" value="Unassembled WGS sequence"/>
</dbReference>
<evidence type="ECO:0000313" key="1">
    <source>
        <dbReference type="EMBL" id="KAH0506379.1"/>
    </source>
</evidence>
<sequence length="187" mass="20359">MPIDISQWSGQLSLQENRPSSISWDGLDPGKLLHPGPHRPGCSQHPKFREWHRFLVVNMKGNDISSGKVLSDYVGSEPPSGTGLHRYVLLVYEQDKPLNPSSATGQEIIAASSRWRPSARSITWEPQWQAHVTRQSGVTTCLSCMSSSLGNRGAMEASGPGDLHSIVKLCKACSPSQGVLSCARIEV</sequence>
<dbReference type="AlphaFoldDB" id="A0A8J6KQV0"/>
<accession>A0A8J6KQV0</accession>
<organism evidence="1 2">
    <name type="scientific">Microtus ochrogaster</name>
    <name type="common">Prairie vole</name>
    <dbReference type="NCBI Taxonomy" id="79684"/>
    <lineage>
        <taxon>Eukaryota</taxon>
        <taxon>Metazoa</taxon>
        <taxon>Chordata</taxon>
        <taxon>Craniata</taxon>
        <taxon>Vertebrata</taxon>
        <taxon>Euteleostomi</taxon>
        <taxon>Mammalia</taxon>
        <taxon>Eutheria</taxon>
        <taxon>Euarchontoglires</taxon>
        <taxon>Glires</taxon>
        <taxon>Rodentia</taxon>
        <taxon>Myomorpha</taxon>
        <taxon>Muroidea</taxon>
        <taxon>Cricetidae</taxon>
        <taxon>Arvicolinae</taxon>
        <taxon>Microtus</taxon>
    </lineage>
</organism>
<dbReference type="EMBL" id="JAATJU010024100">
    <property type="protein sequence ID" value="KAH0506379.1"/>
    <property type="molecule type" value="Genomic_DNA"/>
</dbReference>
<gene>
    <name evidence="1" type="ORF">LTLLF_172995</name>
</gene>
<dbReference type="CDD" id="cd00866">
    <property type="entry name" value="PEBP_euk"/>
    <property type="match status" value="1"/>
</dbReference>
<dbReference type="PANTHER" id="PTHR11362:SF147">
    <property type="entry name" value="PHOSPHATIDYLETHANOLAMINE BINDING PROTEIN"/>
    <property type="match status" value="1"/>
</dbReference>
<evidence type="ECO:0000313" key="2">
    <source>
        <dbReference type="Proteomes" id="UP000710432"/>
    </source>
</evidence>
<dbReference type="Pfam" id="PF01161">
    <property type="entry name" value="PBP"/>
    <property type="match status" value="1"/>
</dbReference>